<name>A0A0C1U5V7_9CLOT</name>
<gene>
    <name evidence="2" type="ORF">U732_1476</name>
</gene>
<evidence type="ECO:0000313" key="2">
    <source>
        <dbReference type="EMBL" id="KIE47143.1"/>
    </source>
</evidence>
<dbReference type="SUPFAM" id="SSF53649">
    <property type="entry name" value="Alkaline phosphatase-like"/>
    <property type="match status" value="1"/>
</dbReference>
<reference evidence="2 3" key="1">
    <citation type="journal article" date="2015" name="Infect. Genet. Evol.">
        <title>Genomic sequences of six botulinum neurotoxin-producing strains representing three clostridial species illustrate the mobility and diversity of botulinum neurotoxin genes.</title>
        <authorList>
            <person name="Smith T.J."/>
            <person name="Hill K.K."/>
            <person name="Xie G."/>
            <person name="Foley B.T."/>
            <person name="Williamson C.H."/>
            <person name="Foster J.T."/>
            <person name="Johnson S.L."/>
            <person name="Chertkov O."/>
            <person name="Teshima H."/>
            <person name="Gibbons H.S."/>
            <person name="Johnsky L.A."/>
            <person name="Karavis M.A."/>
            <person name="Smith L.A."/>
        </authorList>
    </citation>
    <scope>NUCLEOTIDE SEQUENCE [LARGE SCALE GENOMIC DNA]</scope>
    <source>
        <strain evidence="2 3">CDC 2741</strain>
    </source>
</reference>
<dbReference type="InterPro" id="IPR000917">
    <property type="entry name" value="Sulfatase_N"/>
</dbReference>
<keyword evidence="3" id="KW-1185">Reference proteome</keyword>
<dbReference type="STRING" id="29341.RSJ17_12845"/>
<protein>
    <submittedName>
        <fullName evidence="2">Sulfatase family protein</fullName>
    </submittedName>
</protein>
<accession>A0A0C1U5V7</accession>
<evidence type="ECO:0000259" key="1">
    <source>
        <dbReference type="Pfam" id="PF00884"/>
    </source>
</evidence>
<dbReference type="OrthoDB" id="1902920at2"/>
<feature type="domain" description="Sulfatase N-terminal" evidence="1">
    <location>
        <begin position="295"/>
        <end position="483"/>
    </location>
</feature>
<dbReference type="Gene3D" id="3.40.50.720">
    <property type="entry name" value="NAD(P)-binding Rossmann-like Domain"/>
    <property type="match status" value="1"/>
</dbReference>
<organism evidence="2 3">
    <name type="scientific">Clostridium argentinense CDC 2741</name>
    <dbReference type="NCBI Taxonomy" id="1418104"/>
    <lineage>
        <taxon>Bacteria</taxon>
        <taxon>Bacillati</taxon>
        <taxon>Bacillota</taxon>
        <taxon>Clostridia</taxon>
        <taxon>Eubacteriales</taxon>
        <taxon>Clostridiaceae</taxon>
        <taxon>Clostridium</taxon>
    </lineage>
</organism>
<dbReference type="Proteomes" id="UP000031366">
    <property type="component" value="Unassembled WGS sequence"/>
</dbReference>
<dbReference type="Gene3D" id="3.40.720.10">
    <property type="entry name" value="Alkaline Phosphatase, subunit A"/>
    <property type="match status" value="1"/>
</dbReference>
<sequence>MNNLLLKYEQLAKKYNIKNNSDYKKTIVLIRKYIEETTKKYKRIAIWGGGMHTEVLLSIFSVELKKMVCIIDNSFKNKRLEGIEIIDPSQIHKKDIDCIIISSYNFRNEIKNIILKEYNYITYLDIYEKLEEEGIKLATPFYFNSNIYININSLKEKYNKEEDFYKKSYYLKSIIENYIRIKDFLYALKYIEKYIKEELENCNLIKNLKEDLTELILEVKNKLKFYNDRNILLLYIDSLRSVDLMKFNRMKFLREFAKENTYYSKAYSTSIYTYESFMPTLKEEDVLINKNYELINVNENECKCVKKAINQGFSFNLYSGSSSYFINGDNVNIKNGGQYISEAFWEYVTNLNSDSISLLYVLSEVHLPHVGGEHDGRDIKIIRALFSEIDSEPIDEDKYISQYEKSLKYVDEQLKFYLNMFNNDADIFIFSDHGQIIEGIGEGLEKLETKLGSHEDRINIPLIVKSKYFEKEINKDIVSLMDFNNIVCSLIDKNSFLPNRKYAKVALSPVHNKNMRYNFKKYNKDEYLNGFEVFIFQDFKIVVTSDGTIKGYHIENFNEYEEYNKDILKKYYEYVKDDILVTKAF</sequence>
<dbReference type="EMBL" id="AYSO01000015">
    <property type="protein sequence ID" value="KIE47143.1"/>
    <property type="molecule type" value="Genomic_DNA"/>
</dbReference>
<proteinExistence type="predicted"/>
<evidence type="ECO:0000313" key="3">
    <source>
        <dbReference type="Proteomes" id="UP000031366"/>
    </source>
</evidence>
<dbReference type="InterPro" id="IPR017850">
    <property type="entry name" value="Alkaline_phosphatase_core_sf"/>
</dbReference>
<comment type="caution">
    <text evidence="2">The sequence shown here is derived from an EMBL/GenBank/DDBJ whole genome shotgun (WGS) entry which is preliminary data.</text>
</comment>
<dbReference type="RefSeq" id="WP_039632497.1">
    <property type="nucleotide sequence ID" value="NZ_AYSO01000015.1"/>
</dbReference>
<dbReference type="AlphaFoldDB" id="A0A0C1U5V7"/>
<dbReference type="Pfam" id="PF00884">
    <property type="entry name" value="Sulfatase"/>
    <property type="match status" value="1"/>
</dbReference>